<organism evidence="2">
    <name type="scientific">Salix viminalis</name>
    <name type="common">Common osier</name>
    <name type="synonym">Basket willow</name>
    <dbReference type="NCBI Taxonomy" id="40686"/>
    <lineage>
        <taxon>Eukaryota</taxon>
        <taxon>Viridiplantae</taxon>
        <taxon>Streptophyta</taxon>
        <taxon>Embryophyta</taxon>
        <taxon>Tracheophyta</taxon>
        <taxon>Spermatophyta</taxon>
        <taxon>Magnoliopsida</taxon>
        <taxon>eudicotyledons</taxon>
        <taxon>Gunneridae</taxon>
        <taxon>Pentapetalae</taxon>
        <taxon>rosids</taxon>
        <taxon>fabids</taxon>
        <taxon>Malpighiales</taxon>
        <taxon>Salicaceae</taxon>
        <taxon>Saliceae</taxon>
        <taxon>Salix</taxon>
    </lineage>
</organism>
<dbReference type="EMBL" id="CAADRP010001555">
    <property type="protein sequence ID" value="VFU41049.1"/>
    <property type="molecule type" value="Genomic_DNA"/>
</dbReference>
<sequence length="141" mass="16195">MMGHPGQVTMSSLDRCITVVILLALSTDVHYVLFDAWFGSRCQTILWDPFAAALQMVQELKPQFVNLRRQQRELLMKRNDYKNDCTNNILIYRRLASSMKSSTDLTSDLGRLYAYRVIGLVLLAVVFVFVTFFRCIFLSGS</sequence>
<reference evidence="2" key="1">
    <citation type="submission" date="2019-03" db="EMBL/GenBank/DDBJ databases">
        <authorList>
            <person name="Mank J."/>
            <person name="Almeida P."/>
        </authorList>
    </citation>
    <scope>NUCLEOTIDE SEQUENCE</scope>
    <source>
        <strain evidence="2">78183</strain>
    </source>
</reference>
<keyword evidence="1" id="KW-0472">Membrane</keyword>
<feature type="transmembrane region" description="Helical" evidence="1">
    <location>
        <begin position="113"/>
        <end position="137"/>
    </location>
</feature>
<evidence type="ECO:0000256" key="1">
    <source>
        <dbReference type="SAM" id="Phobius"/>
    </source>
</evidence>
<gene>
    <name evidence="2" type="ORF">SVIM_LOCUS239357</name>
</gene>
<feature type="transmembrane region" description="Helical" evidence="1">
    <location>
        <begin position="12"/>
        <end position="33"/>
    </location>
</feature>
<proteinExistence type="predicted"/>
<keyword evidence="1" id="KW-0812">Transmembrane</keyword>
<keyword evidence="1" id="KW-1133">Transmembrane helix</keyword>
<name>A0A6N2LJD2_SALVM</name>
<dbReference type="AlphaFoldDB" id="A0A6N2LJD2"/>
<evidence type="ECO:0000313" key="2">
    <source>
        <dbReference type="EMBL" id="VFU41049.1"/>
    </source>
</evidence>
<protein>
    <submittedName>
        <fullName evidence="2">Uncharacterized protein</fullName>
    </submittedName>
</protein>
<accession>A0A6N2LJD2</accession>